<accession>A0ABW4JKN0</accession>
<evidence type="ECO:0000313" key="14">
    <source>
        <dbReference type="Proteomes" id="UP001597079"/>
    </source>
</evidence>
<evidence type="ECO:0000256" key="6">
    <source>
        <dbReference type="ARBA" id="ARBA00022833"/>
    </source>
</evidence>
<keyword evidence="2" id="KW-0489">Methyltransferase</keyword>
<dbReference type="PANTHER" id="PTHR43280">
    <property type="entry name" value="ARAC-FAMILY TRANSCRIPTIONAL REGULATOR"/>
    <property type="match status" value="1"/>
</dbReference>
<keyword evidence="8" id="KW-0238">DNA-binding</keyword>
<keyword evidence="6" id="KW-0862">Zinc</keyword>
<evidence type="ECO:0000259" key="12">
    <source>
        <dbReference type="PROSITE" id="PS01124"/>
    </source>
</evidence>
<dbReference type="Gene3D" id="3.40.10.10">
    <property type="entry name" value="DNA Methylphosphotriester Repair Domain"/>
    <property type="match status" value="1"/>
</dbReference>
<evidence type="ECO:0000256" key="3">
    <source>
        <dbReference type="ARBA" id="ARBA00022679"/>
    </source>
</evidence>
<evidence type="ECO:0000256" key="10">
    <source>
        <dbReference type="ARBA" id="ARBA00023163"/>
    </source>
</evidence>
<gene>
    <name evidence="13" type="ORF">ACFSB2_16935</name>
</gene>
<dbReference type="PANTHER" id="PTHR43280:SF2">
    <property type="entry name" value="HTH-TYPE TRANSCRIPTIONAL REGULATOR EXSA"/>
    <property type="match status" value="1"/>
</dbReference>
<feature type="domain" description="HTH araC/xylS-type" evidence="12">
    <location>
        <begin position="80"/>
        <end position="178"/>
    </location>
</feature>
<dbReference type="Proteomes" id="UP001597079">
    <property type="component" value="Unassembled WGS sequence"/>
</dbReference>
<dbReference type="PROSITE" id="PS01124">
    <property type="entry name" value="HTH_ARAC_FAMILY_2"/>
    <property type="match status" value="1"/>
</dbReference>
<dbReference type="PROSITE" id="PS00041">
    <property type="entry name" value="HTH_ARAC_FAMILY_1"/>
    <property type="match status" value="1"/>
</dbReference>
<proteinExistence type="predicted"/>
<keyword evidence="4" id="KW-0479">Metal-binding</keyword>
<dbReference type="PIRSF" id="PIRSF000408">
    <property type="entry name" value="Alkyltransferas_AdaA"/>
    <property type="match status" value="1"/>
</dbReference>
<comment type="cofactor">
    <cofactor evidence="1">
        <name>Zn(2+)</name>
        <dbReference type="ChEBI" id="CHEBI:29105"/>
    </cofactor>
</comment>
<dbReference type="Gene3D" id="1.10.10.60">
    <property type="entry name" value="Homeodomain-like"/>
    <property type="match status" value="2"/>
</dbReference>
<dbReference type="Pfam" id="PF12833">
    <property type="entry name" value="HTH_18"/>
    <property type="match status" value="1"/>
</dbReference>
<keyword evidence="5" id="KW-0227">DNA damage</keyword>
<dbReference type="InterPro" id="IPR009057">
    <property type="entry name" value="Homeodomain-like_sf"/>
</dbReference>
<dbReference type="RefSeq" id="WP_377944289.1">
    <property type="nucleotide sequence ID" value="NZ_JBHUCX010000058.1"/>
</dbReference>
<dbReference type="InterPro" id="IPR016220">
    <property type="entry name" value="Me-P-triester_DNA_alkyl-Trfase"/>
</dbReference>
<dbReference type="SUPFAM" id="SSF46689">
    <property type="entry name" value="Homeodomain-like"/>
    <property type="match status" value="2"/>
</dbReference>
<protein>
    <submittedName>
        <fullName evidence="13">Bifunctional transcriptional activator/DNA repair enzyme AdaA</fullName>
    </submittedName>
</protein>
<dbReference type="InterPro" id="IPR020449">
    <property type="entry name" value="Tscrpt_reg_AraC-type_HTH"/>
</dbReference>
<evidence type="ECO:0000256" key="5">
    <source>
        <dbReference type="ARBA" id="ARBA00022763"/>
    </source>
</evidence>
<keyword evidence="7" id="KW-0805">Transcription regulation</keyword>
<evidence type="ECO:0000256" key="4">
    <source>
        <dbReference type="ARBA" id="ARBA00022723"/>
    </source>
</evidence>
<dbReference type="InterPro" id="IPR035451">
    <property type="entry name" value="Ada-like_dom_sf"/>
</dbReference>
<dbReference type="InterPro" id="IPR004026">
    <property type="entry name" value="Ada_DNA_repair_Zn-bd"/>
</dbReference>
<name>A0ABW4JKN0_9BACL</name>
<evidence type="ECO:0000256" key="9">
    <source>
        <dbReference type="ARBA" id="ARBA00023159"/>
    </source>
</evidence>
<dbReference type="InterPro" id="IPR018060">
    <property type="entry name" value="HTH_AraC"/>
</dbReference>
<keyword evidence="11" id="KW-0234">DNA repair</keyword>
<dbReference type="Pfam" id="PF02805">
    <property type="entry name" value="Ada_Zn_binding"/>
    <property type="match status" value="1"/>
</dbReference>
<evidence type="ECO:0000313" key="13">
    <source>
        <dbReference type="EMBL" id="MFD1676389.1"/>
    </source>
</evidence>
<evidence type="ECO:0000256" key="2">
    <source>
        <dbReference type="ARBA" id="ARBA00022603"/>
    </source>
</evidence>
<dbReference type="EMBL" id="JBHUCX010000058">
    <property type="protein sequence ID" value="MFD1676389.1"/>
    <property type="molecule type" value="Genomic_DNA"/>
</dbReference>
<keyword evidence="3" id="KW-0808">Transferase</keyword>
<keyword evidence="9" id="KW-0010">Activator</keyword>
<dbReference type="InterPro" id="IPR018062">
    <property type="entry name" value="HTH_AraC-typ_CS"/>
</dbReference>
<dbReference type="SUPFAM" id="SSF57884">
    <property type="entry name" value="Ada DNA repair protein, N-terminal domain (N-Ada 10)"/>
    <property type="match status" value="1"/>
</dbReference>
<reference evidence="14" key="1">
    <citation type="journal article" date="2019" name="Int. J. Syst. Evol. Microbiol.">
        <title>The Global Catalogue of Microorganisms (GCM) 10K type strain sequencing project: providing services to taxonomists for standard genome sequencing and annotation.</title>
        <authorList>
            <consortium name="The Broad Institute Genomics Platform"/>
            <consortium name="The Broad Institute Genome Sequencing Center for Infectious Disease"/>
            <person name="Wu L."/>
            <person name="Ma J."/>
        </authorList>
    </citation>
    <scope>NUCLEOTIDE SEQUENCE [LARGE SCALE GENOMIC DNA]</scope>
    <source>
        <strain evidence="14">CGMCC 1.12286</strain>
    </source>
</reference>
<sequence length="183" mass="20827">MMNDEFWQAILACDASYDGSFFYGVRTTGVYCRPSCKSKNPKRENARIFATANEAAASGFRPCKRCRPDAVKWPDEEVTAGVKRIIERRYHEPLTLSSLALELHISPYHLHRVFKRMAGRTPNDYLRDTRMDAAQKLLEGTDSSMAEIALKVGMPNAAHFSTVFQKHFGIAPSAFRNRMRYLS</sequence>
<evidence type="ECO:0000256" key="7">
    <source>
        <dbReference type="ARBA" id="ARBA00023015"/>
    </source>
</evidence>
<dbReference type="SMART" id="SM00342">
    <property type="entry name" value="HTH_ARAC"/>
    <property type="match status" value="1"/>
</dbReference>
<evidence type="ECO:0000256" key="8">
    <source>
        <dbReference type="ARBA" id="ARBA00023125"/>
    </source>
</evidence>
<keyword evidence="10" id="KW-0804">Transcription</keyword>
<dbReference type="PRINTS" id="PR00032">
    <property type="entry name" value="HTHARAC"/>
</dbReference>
<keyword evidence="14" id="KW-1185">Reference proteome</keyword>
<evidence type="ECO:0000256" key="11">
    <source>
        <dbReference type="ARBA" id="ARBA00023204"/>
    </source>
</evidence>
<organism evidence="13 14">
    <name type="scientific">Alicyclobacillus fodiniaquatilis</name>
    <dbReference type="NCBI Taxonomy" id="1661150"/>
    <lineage>
        <taxon>Bacteria</taxon>
        <taxon>Bacillati</taxon>
        <taxon>Bacillota</taxon>
        <taxon>Bacilli</taxon>
        <taxon>Bacillales</taxon>
        <taxon>Alicyclobacillaceae</taxon>
        <taxon>Alicyclobacillus</taxon>
    </lineage>
</organism>
<evidence type="ECO:0000256" key="1">
    <source>
        <dbReference type="ARBA" id="ARBA00001947"/>
    </source>
</evidence>
<comment type="caution">
    <text evidence="13">The sequence shown here is derived from an EMBL/GenBank/DDBJ whole genome shotgun (WGS) entry which is preliminary data.</text>
</comment>